<feature type="transmembrane region" description="Helical" evidence="1">
    <location>
        <begin position="74"/>
        <end position="98"/>
    </location>
</feature>
<dbReference type="AlphaFoldDB" id="A0A963Z040"/>
<feature type="transmembrane region" description="Helical" evidence="1">
    <location>
        <begin position="105"/>
        <end position="125"/>
    </location>
</feature>
<dbReference type="RefSeq" id="WP_227306975.1">
    <property type="nucleotide sequence ID" value="NZ_JAESVA010000003.1"/>
</dbReference>
<gene>
    <name evidence="2" type="ORF">ACELLULO517_08820</name>
</gene>
<dbReference type="EMBL" id="JAESVA010000003">
    <property type="protein sequence ID" value="MCB8880333.1"/>
    <property type="molecule type" value="Genomic_DNA"/>
</dbReference>
<evidence type="ECO:0000313" key="2">
    <source>
        <dbReference type="EMBL" id="MCB8880333.1"/>
    </source>
</evidence>
<evidence type="ECO:0000313" key="3">
    <source>
        <dbReference type="Proteomes" id="UP000721844"/>
    </source>
</evidence>
<comment type="caution">
    <text evidence="2">The sequence shown here is derived from an EMBL/GenBank/DDBJ whole genome shotgun (WGS) entry which is preliminary data.</text>
</comment>
<name>A0A963Z040_9PROT</name>
<organism evidence="2 3">
    <name type="scientific">Acidisoma cellulosilyticum</name>
    <dbReference type="NCBI Taxonomy" id="2802395"/>
    <lineage>
        <taxon>Bacteria</taxon>
        <taxon>Pseudomonadati</taxon>
        <taxon>Pseudomonadota</taxon>
        <taxon>Alphaproteobacteria</taxon>
        <taxon>Acetobacterales</taxon>
        <taxon>Acidocellaceae</taxon>
        <taxon>Acidisoma</taxon>
    </lineage>
</organism>
<feature type="transmembrane region" description="Helical" evidence="1">
    <location>
        <begin position="131"/>
        <end position="158"/>
    </location>
</feature>
<keyword evidence="1" id="KW-1133">Transmembrane helix</keyword>
<evidence type="ECO:0000256" key="1">
    <source>
        <dbReference type="SAM" id="Phobius"/>
    </source>
</evidence>
<protein>
    <submittedName>
        <fullName evidence="2">Uncharacterized protein</fullName>
    </submittedName>
</protein>
<dbReference type="Proteomes" id="UP000721844">
    <property type="component" value="Unassembled WGS sequence"/>
</dbReference>
<accession>A0A963Z040</accession>
<reference evidence="2 3" key="1">
    <citation type="journal article" date="2021" name="Microorganisms">
        <title>Acidisoma silvae sp. nov. and Acidisomacellulosilytica sp. nov., Two Acidophilic Bacteria Isolated from Decaying Wood, Hydrolyzing Cellulose and Producing Poly-3-hydroxybutyrate.</title>
        <authorList>
            <person name="Mieszkin S."/>
            <person name="Pouder E."/>
            <person name="Uroz S."/>
            <person name="Simon-Colin C."/>
            <person name="Alain K."/>
        </authorList>
    </citation>
    <scope>NUCLEOTIDE SEQUENCE [LARGE SCALE GENOMIC DNA]</scope>
    <source>
        <strain evidence="2 3">HW T5.17</strain>
    </source>
</reference>
<proteinExistence type="predicted"/>
<keyword evidence="3" id="KW-1185">Reference proteome</keyword>
<keyword evidence="1" id="KW-0472">Membrane</keyword>
<sequence>MSLILIAALALLFLTQIWAGLALRGLFADGAFYAAHLWLARGFVIIEPSRLTAQILVQAPVVLGMRLGATRPQAVALLFSLSSTLMPLLLTGSAVLILPRSQRHLALIPLFVFLAGSMSSAFASVADGPFAAAYCCLLLLMVAVAPLSPARLGLILLLSIGCLRLYESTAFLGPLLACASWQRARQTRG</sequence>
<keyword evidence="1" id="KW-0812">Transmembrane</keyword>